<keyword evidence="1" id="KW-0812">Transmembrane</keyword>
<organism evidence="2 3">
    <name type="scientific">candidate division MSBL1 archaeon SCGC-AAA259E17</name>
    <dbReference type="NCBI Taxonomy" id="1698263"/>
    <lineage>
        <taxon>Archaea</taxon>
        <taxon>Methanobacteriati</taxon>
        <taxon>Methanobacteriota</taxon>
        <taxon>candidate division MSBL1</taxon>
    </lineage>
</organism>
<reference evidence="2 3" key="1">
    <citation type="journal article" date="2016" name="Sci. Rep.">
        <title>Metabolic traits of an uncultured archaeal lineage -MSBL1- from brine pools of the Red Sea.</title>
        <authorList>
            <person name="Mwirichia R."/>
            <person name="Alam I."/>
            <person name="Rashid M."/>
            <person name="Vinu M."/>
            <person name="Ba-Alawi W."/>
            <person name="Anthony Kamau A."/>
            <person name="Kamanda Ngugi D."/>
            <person name="Goker M."/>
            <person name="Klenk H.P."/>
            <person name="Bajic V."/>
            <person name="Stingl U."/>
        </authorList>
    </citation>
    <scope>NUCLEOTIDE SEQUENCE [LARGE SCALE GENOMIC DNA]</scope>
    <source>
        <strain evidence="2">SCGC-AAA259E17</strain>
    </source>
</reference>
<evidence type="ECO:0000256" key="1">
    <source>
        <dbReference type="SAM" id="Phobius"/>
    </source>
</evidence>
<dbReference type="Proteomes" id="UP000070373">
    <property type="component" value="Unassembled WGS sequence"/>
</dbReference>
<sequence length="66" mass="7099">MKRGEKMDDDARLFSAIALEVLGVIVIVIGIMELGEANPLSPEVLIPAGSAFIAIGSICWAKVFRR</sequence>
<protein>
    <submittedName>
        <fullName evidence="2">Uncharacterized protein</fullName>
    </submittedName>
</protein>
<comment type="caution">
    <text evidence="2">The sequence shown here is derived from an EMBL/GenBank/DDBJ whole genome shotgun (WGS) entry which is preliminary data.</text>
</comment>
<proteinExistence type="predicted"/>
<name>A0A133UDU2_9EURY</name>
<dbReference type="AlphaFoldDB" id="A0A133UDU2"/>
<accession>A0A133UDU2</accession>
<feature type="transmembrane region" description="Helical" evidence="1">
    <location>
        <begin position="44"/>
        <end position="64"/>
    </location>
</feature>
<keyword evidence="1" id="KW-0472">Membrane</keyword>
<evidence type="ECO:0000313" key="3">
    <source>
        <dbReference type="Proteomes" id="UP000070373"/>
    </source>
</evidence>
<gene>
    <name evidence="2" type="ORF">AKJ64_03420</name>
</gene>
<keyword evidence="3" id="KW-1185">Reference proteome</keyword>
<feature type="transmembrane region" description="Helical" evidence="1">
    <location>
        <begin position="12"/>
        <end position="32"/>
    </location>
</feature>
<keyword evidence="1" id="KW-1133">Transmembrane helix</keyword>
<evidence type="ECO:0000313" key="2">
    <source>
        <dbReference type="EMBL" id="KXA92340.1"/>
    </source>
</evidence>
<dbReference type="EMBL" id="LHXN01000059">
    <property type="protein sequence ID" value="KXA92340.1"/>
    <property type="molecule type" value="Genomic_DNA"/>
</dbReference>